<proteinExistence type="predicted"/>
<sequence>MQFFDILAAAATAVAIMSNTAVAGPVNLQEVRSNDQQLHPYRCKFEVLHIWYTEPFLSSFIDPGQRAEITIEARARKTDFAIDIDGECKGTKVKGAGRIPENWFIRLSREGSKEVQFINDKPKNNRVSGGS</sequence>
<gene>
    <name evidence="1" type="ORF">PoMZ_13129</name>
</gene>
<reference evidence="1 2" key="1">
    <citation type="journal article" date="2019" name="Mol. Biol. Evol.">
        <title>Blast fungal genomes show frequent chromosomal changes, gene gains and losses, and effector gene turnover.</title>
        <authorList>
            <person name="Gomez Luciano L.B."/>
            <person name="Jason Tsai I."/>
            <person name="Chuma I."/>
            <person name="Tosa Y."/>
            <person name="Chen Y.H."/>
            <person name="Li J.Y."/>
            <person name="Li M.Y."/>
            <person name="Jade Lu M.Y."/>
            <person name="Nakayashiki H."/>
            <person name="Li W.H."/>
        </authorList>
    </citation>
    <scope>NUCLEOTIDE SEQUENCE [LARGE SCALE GENOMIC DNA]</scope>
    <source>
        <strain evidence="1">MZ5-1-6</strain>
    </source>
</reference>
<dbReference type="Proteomes" id="UP000294847">
    <property type="component" value="Chromosome 7"/>
</dbReference>
<accession>A0A4V1C8A0</accession>
<evidence type="ECO:0000313" key="1">
    <source>
        <dbReference type="EMBL" id="QBZ66158.1"/>
    </source>
</evidence>
<name>A0A4V1C8A0_PYROR</name>
<protein>
    <submittedName>
        <fullName evidence="1">Uncharacterized protein</fullName>
    </submittedName>
</protein>
<organism evidence="1 2">
    <name type="scientific">Pyricularia oryzae</name>
    <name type="common">Rice blast fungus</name>
    <name type="synonym">Magnaporthe oryzae</name>
    <dbReference type="NCBI Taxonomy" id="318829"/>
    <lineage>
        <taxon>Eukaryota</taxon>
        <taxon>Fungi</taxon>
        <taxon>Dikarya</taxon>
        <taxon>Ascomycota</taxon>
        <taxon>Pezizomycotina</taxon>
        <taxon>Sordariomycetes</taxon>
        <taxon>Sordariomycetidae</taxon>
        <taxon>Magnaporthales</taxon>
        <taxon>Pyriculariaceae</taxon>
        <taxon>Pyricularia</taxon>
    </lineage>
</organism>
<evidence type="ECO:0000313" key="2">
    <source>
        <dbReference type="Proteomes" id="UP000294847"/>
    </source>
</evidence>
<dbReference type="EMBL" id="CP034210">
    <property type="protein sequence ID" value="QBZ66158.1"/>
    <property type="molecule type" value="Genomic_DNA"/>
</dbReference>
<dbReference type="AlphaFoldDB" id="A0A4V1C8A0"/>